<feature type="region of interest" description="Disordered" evidence="19">
    <location>
        <begin position="332"/>
        <end position="371"/>
    </location>
</feature>
<feature type="domain" description="Neurotransmitter-gated ion-channel transmembrane" evidence="21">
    <location>
        <begin position="241"/>
        <end position="452"/>
    </location>
</feature>
<evidence type="ECO:0000256" key="8">
    <source>
        <dbReference type="ARBA" id="ARBA00023136"/>
    </source>
</evidence>
<sequence>MVGLLFLILSLLKSVLCEWSTYADNTTEVLDKLLTNYRKEFRPGLGGKPLVIETDMMIRSIGQISESNMDYSFQCYFRQRWTDERLKFKIHNITEVTLNNLFLSLIWKPNTYFLNGQKSHQHNIPRPNLFVRIRNDGRVYLSRRLTVKAACPMRLGLYPMDKPVCPLVLGSYGYTTDDVLYMWKYGNNVSVELMKDVRLAQFDTIDVTTSNNTETTPFGEFSILKVYIYFERRIGFFILQIYLPCSMITCLSWVSFWINRDAAPARVLLGVTTILATAGIGMTVREGLPRVSYATALDTYLNVCIVYEMAAMIEYAAVNYFTKVLPLEGGADSDEEAEAGPQAGKPPDTEAQGVLHQTESHDNGSTEKPTISTQCAKTSFKLRTVDSCRKNRRRRRTRFGAMLLYCLTGDLKYRSALRGKGNAQAGNAVSDIDVWCRYVFPGTFLLFNISYWISYLFIF</sequence>
<dbReference type="InterPro" id="IPR001390">
    <property type="entry name" value="GABAAa_rcpt"/>
</dbReference>
<keyword evidence="11" id="KW-0869">Chloride channel</keyword>
<dbReference type="AlphaFoldDB" id="A0A9D4K6T8"/>
<name>A0A9D4K6T8_DREPO</name>
<keyword evidence="4 18" id="KW-0732">Signal</keyword>
<dbReference type="Proteomes" id="UP000828390">
    <property type="component" value="Unassembled WGS sequence"/>
</dbReference>
<evidence type="ECO:0000256" key="10">
    <source>
        <dbReference type="ARBA" id="ARBA00023170"/>
    </source>
</evidence>
<proteinExistence type="inferred from homology"/>
<evidence type="ECO:0000259" key="21">
    <source>
        <dbReference type="Pfam" id="PF02932"/>
    </source>
</evidence>
<evidence type="ECO:0000256" key="12">
    <source>
        <dbReference type="ARBA" id="ARBA00023180"/>
    </source>
</evidence>
<evidence type="ECO:0000256" key="14">
    <source>
        <dbReference type="ARBA" id="ARBA00023257"/>
    </source>
</evidence>
<evidence type="ECO:0000256" key="7">
    <source>
        <dbReference type="ARBA" id="ARBA00023065"/>
    </source>
</evidence>
<comment type="subcellular location">
    <subcellularLocation>
        <location evidence="17">Postsynaptic cell membrane</location>
        <topology evidence="17">Multi-pass membrane protein</topology>
    </subcellularLocation>
</comment>
<evidence type="ECO:0000256" key="17">
    <source>
        <dbReference type="ARBA" id="ARBA00034104"/>
    </source>
</evidence>
<dbReference type="InterPro" id="IPR036719">
    <property type="entry name" value="Neuro-gated_channel_TM_sf"/>
</dbReference>
<evidence type="ECO:0000256" key="5">
    <source>
        <dbReference type="ARBA" id="ARBA00022989"/>
    </source>
</evidence>
<keyword evidence="23" id="KW-1185">Reference proteome</keyword>
<keyword evidence="2" id="KW-1003">Cell membrane</keyword>
<dbReference type="Gene3D" id="1.20.58.390">
    <property type="entry name" value="Neurotransmitter-gated ion-channel transmembrane domain"/>
    <property type="match status" value="1"/>
</dbReference>
<evidence type="ECO:0000256" key="11">
    <source>
        <dbReference type="ARBA" id="ARBA00023173"/>
    </source>
</evidence>
<keyword evidence="3 18" id="KW-0812">Transmembrane</keyword>
<feature type="transmembrane region" description="Helical" evidence="18">
    <location>
        <begin position="234"/>
        <end position="258"/>
    </location>
</feature>
<dbReference type="Pfam" id="PF02932">
    <property type="entry name" value="Neur_chan_memb"/>
    <property type="match status" value="1"/>
</dbReference>
<keyword evidence="15" id="KW-1071">Ligand-gated ion channel</keyword>
<evidence type="ECO:0000256" key="2">
    <source>
        <dbReference type="ARBA" id="ARBA00022475"/>
    </source>
</evidence>
<dbReference type="InterPro" id="IPR006028">
    <property type="entry name" value="GABAA/Glycine_rcpt"/>
</dbReference>
<keyword evidence="13" id="KW-0868">Chloride</keyword>
<dbReference type="NCBIfam" id="TIGR00860">
    <property type="entry name" value="LIC"/>
    <property type="match status" value="1"/>
</dbReference>
<dbReference type="GO" id="GO:0034707">
    <property type="term" value="C:chloride channel complex"/>
    <property type="evidence" value="ECO:0007669"/>
    <property type="project" value="UniProtKB-KW"/>
</dbReference>
<feature type="chain" id="PRO_5039751520" evidence="18">
    <location>
        <begin position="18"/>
        <end position="459"/>
    </location>
</feature>
<dbReference type="GO" id="GO:0005254">
    <property type="term" value="F:chloride channel activity"/>
    <property type="evidence" value="ECO:0007669"/>
    <property type="project" value="UniProtKB-KW"/>
</dbReference>
<keyword evidence="8 18" id="KW-0472">Membrane</keyword>
<evidence type="ECO:0000256" key="4">
    <source>
        <dbReference type="ARBA" id="ARBA00022729"/>
    </source>
</evidence>
<keyword evidence="14" id="KW-0628">Postsynaptic cell membrane</keyword>
<feature type="transmembrane region" description="Helical" evidence="18">
    <location>
        <begin position="265"/>
        <end position="284"/>
    </location>
</feature>
<keyword evidence="16 18" id="KW-0407">Ion channel</keyword>
<comment type="similarity">
    <text evidence="18">Belongs to the ligand-gated ion channel (TC 1.A.9) family.</text>
</comment>
<keyword evidence="10" id="KW-0675">Receptor</keyword>
<dbReference type="InterPro" id="IPR006202">
    <property type="entry name" value="Neur_chan_lig-bd"/>
</dbReference>
<dbReference type="GO" id="GO:0005230">
    <property type="term" value="F:extracellular ligand-gated monoatomic ion channel activity"/>
    <property type="evidence" value="ECO:0007669"/>
    <property type="project" value="InterPro"/>
</dbReference>
<reference evidence="22" key="2">
    <citation type="submission" date="2020-11" db="EMBL/GenBank/DDBJ databases">
        <authorList>
            <person name="McCartney M.A."/>
            <person name="Auch B."/>
            <person name="Kono T."/>
            <person name="Mallez S."/>
            <person name="Becker A."/>
            <person name="Gohl D.M."/>
            <person name="Silverstein K.A.T."/>
            <person name="Koren S."/>
            <person name="Bechman K.B."/>
            <person name="Herman A."/>
            <person name="Abrahante J.E."/>
            <person name="Garbe J."/>
        </authorList>
    </citation>
    <scope>NUCLEOTIDE SEQUENCE</scope>
    <source>
        <strain evidence="22">Duluth1</strain>
        <tissue evidence="22">Whole animal</tissue>
    </source>
</reference>
<evidence type="ECO:0000256" key="1">
    <source>
        <dbReference type="ARBA" id="ARBA00022448"/>
    </source>
</evidence>
<feature type="signal peptide" evidence="18">
    <location>
        <begin position="1"/>
        <end position="17"/>
    </location>
</feature>
<dbReference type="InterPro" id="IPR038050">
    <property type="entry name" value="Neuro_actylchol_rec"/>
</dbReference>
<feature type="transmembrane region" description="Helical" evidence="18">
    <location>
        <begin position="437"/>
        <end position="458"/>
    </location>
</feature>
<keyword evidence="12" id="KW-0325">Glycoprotein</keyword>
<dbReference type="InterPro" id="IPR036734">
    <property type="entry name" value="Neur_chan_lig-bd_sf"/>
</dbReference>
<evidence type="ECO:0000256" key="18">
    <source>
        <dbReference type="RuleBase" id="RU000687"/>
    </source>
</evidence>
<dbReference type="GO" id="GO:0045211">
    <property type="term" value="C:postsynaptic membrane"/>
    <property type="evidence" value="ECO:0007669"/>
    <property type="project" value="UniProtKB-SubCell"/>
</dbReference>
<evidence type="ECO:0000313" key="22">
    <source>
        <dbReference type="EMBL" id="KAH3834078.1"/>
    </source>
</evidence>
<keyword evidence="1 18" id="KW-0813">Transport</keyword>
<evidence type="ECO:0000313" key="23">
    <source>
        <dbReference type="Proteomes" id="UP000828390"/>
    </source>
</evidence>
<keyword evidence="6" id="KW-0770">Synapse</keyword>
<dbReference type="PRINTS" id="PR01079">
    <property type="entry name" value="GABAARALPHA"/>
</dbReference>
<accession>A0A9D4K6T8</accession>
<evidence type="ECO:0000256" key="3">
    <source>
        <dbReference type="ARBA" id="ARBA00022692"/>
    </source>
</evidence>
<dbReference type="PROSITE" id="PS00236">
    <property type="entry name" value="NEUROTR_ION_CHANNEL"/>
    <property type="match status" value="1"/>
</dbReference>
<evidence type="ECO:0000259" key="20">
    <source>
        <dbReference type="Pfam" id="PF02931"/>
    </source>
</evidence>
<dbReference type="PRINTS" id="PR00253">
    <property type="entry name" value="GABAARECEPTR"/>
</dbReference>
<dbReference type="GO" id="GO:0004890">
    <property type="term" value="F:GABA-A receptor activity"/>
    <property type="evidence" value="ECO:0007669"/>
    <property type="project" value="InterPro"/>
</dbReference>
<dbReference type="InterPro" id="IPR006201">
    <property type="entry name" value="Neur_channel"/>
</dbReference>
<dbReference type="InterPro" id="IPR006029">
    <property type="entry name" value="Neurotrans-gated_channel_TM"/>
</dbReference>
<keyword evidence="9" id="KW-1015">Disulfide bond</keyword>
<protein>
    <submittedName>
        <fullName evidence="22">Uncharacterized protein</fullName>
    </submittedName>
</protein>
<dbReference type="FunFam" id="2.70.170.10:FF:000003">
    <property type="entry name" value="Putative gamma-aminobutyric acid receptor subunit gamma-2"/>
    <property type="match status" value="1"/>
</dbReference>
<dbReference type="Pfam" id="PF02931">
    <property type="entry name" value="Neur_chan_LBD"/>
    <property type="match status" value="1"/>
</dbReference>
<feature type="domain" description="Neurotransmitter-gated ion-channel ligand-binding" evidence="20">
    <location>
        <begin position="27"/>
        <end position="233"/>
    </location>
</feature>
<dbReference type="CDD" id="cd19049">
    <property type="entry name" value="LGIC_TM_anion"/>
    <property type="match status" value="1"/>
</dbReference>
<organism evidence="22 23">
    <name type="scientific">Dreissena polymorpha</name>
    <name type="common">Zebra mussel</name>
    <name type="synonym">Mytilus polymorpha</name>
    <dbReference type="NCBI Taxonomy" id="45954"/>
    <lineage>
        <taxon>Eukaryota</taxon>
        <taxon>Metazoa</taxon>
        <taxon>Spiralia</taxon>
        <taxon>Lophotrochozoa</taxon>
        <taxon>Mollusca</taxon>
        <taxon>Bivalvia</taxon>
        <taxon>Autobranchia</taxon>
        <taxon>Heteroconchia</taxon>
        <taxon>Euheterodonta</taxon>
        <taxon>Imparidentia</taxon>
        <taxon>Neoheterodontei</taxon>
        <taxon>Myida</taxon>
        <taxon>Dreissenoidea</taxon>
        <taxon>Dreissenidae</taxon>
        <taxon>Dreissena</taxon>
    </lineage>
</organism>
<feature type="transmembrane region" description="Helical" evidence="18">
    <location>
        <begin position="299"/>
        <end position="318"/>
    </location>
</feature>
<keyword evidence="5 18" id="KW-1133">Transmembrane helix</keyword>
<comment type="caution">
    <text evidence="22">The sequence shown here is derived from an EMBL/GenBank/DDBJ whole genome shotgun (WGS) entry which is preliminary data.</text>
</comment>
<reference evidence="22" key="1">
    <citation type="journal article" date="2019" name="bioRxiv">
        <title>The Genome of the Zebra Mussel, Dreissena polymorpha: A Resource for Invasive Species Research.</title>
        <authorList>
            <person name="McCartney M.A."/>
            <person name="Auch B."/>
            <person name="Kono T."/>
            <person name="Mallez S."/>
            <person name="Zhang Y."/>
            <person name="Obille A."/>
            <person name="Becker A."/>
            <person name="Abrahante J.E."/>
            <person name="Garbe J."/>
            <person name="Badalamenti J.P."/>
            <person name="Herman A."/>
            <person name="Mangelson H."/>
            <person name="Liachko I."/>
            <person name="Sullivan S."/>
            <person name="Sone E.D."/>
            <person name="Koren S."/>
            <person name="Silverstein K.A.T."/>
            <person name="Beckman K.B."/>
            <person name="Gohl D.M."/>
        </authorList>
    </citation>
    <scope>NUCLEOTIDE SEQUENCE</scope>
    <source>
        <strain evidence="22">Duluth1</strain>
        <tissue evidence="22">Whole animal</tissue>
    </source>
</reference>
<dbReference type="PRINTS" id="PR00252">
    <property type="entry name" value="NRIONCHANNEL"/>
</dbReference>
<dbReference type="InterPro" id="IPR018000">
    <property type="entry name" value="Neurotransmitter_ion_chnl_CS"/>
</dbReference>
<dbReference type="PANTHER" id="PTHR18945">
    <property type="entry name" value="NEUROTRANSMITTER GATED ION CHANNEL"/>
    <property type="match status" value="1"/>
</dbReference>
<evidence type="ECO:0000256" key="16">
    <source>
        <dbReference type="ARBA" id="ARBA00023303"/>
    </source>
</evidence>
<evidence type="ECO:0000256" key="15">
    <source>
        <dbReference type="ARBA" id="ARBA00023286"/>
    </source>
</evidence>
<dbReference type="Gene3D" id="2.70.170.10">
    <property type="entry name" value="Neurotransmitter-gated ion-channel ligand-binding domain"/>
    <property type="match status" value="1"/>
</dbReference>
<evidence type="ECO:0000256" key="9">
    <source>
        <dbReference type="ARBA" id="ARBA00023157"/>
    </source>
</evidence>
<evidence type="ECO:0000256" key="19">
    <source>
        <dbReference type="SAM" id="MobiDB-lite"/>
    </source>
</evidence>
<dbReference type="SUPFAM" id="SSF90112">
    <property type="entry name" value="Neurotransmitter-gated ion-channel transmembrane pore"/>
    <property type="match status" value="1"/>
</dbReference>
<dbReference type="EMBL" id="JAIWYP010000004">
    <property type="protein sequence ID" value="KAH3834078.1"/>
    <property type="molecule type" value="Genomic_DNA"/>
</dbReference>
<gene>
    <name evidence="22" type="ORF">DPMN_107396</name>
</gene>
<keyword evidence="7 18" id="KW-0406">Ion transport</keyword>
<evidence type="ECO:0000256" key="6">
    <source>
        <dbReference type="ARBA" id="ARBA00023018"/>
    </source>
</evidence>
<evidence type="ECO:0000256" key="13">
    <source>
        <dbReference type="ARBA" id="ARBA00023214"/>
    </source>
</evidence>
<dbReference type="SUPFAM" id="SSF63712">
    <property type="entry name" value="Nicotinic receptor ligand binding domain-like"/>
    <property type="match status" value="1"/>
</dbReference>